<name>A0A1U9ME52_9HYPH</name>
<dbReference type="KEGG" id="bapa:BBC0178_021750"/>
<organism evidence="2 3">
    <name type="scientific">Bartonella apihabitans</name>
    <dbReference type="NCBI Taxonomy" id="2750929"/>
    <lineage>
        <taxon>Bacteria</taxon>
        <taxon>Pseudomonadati</taxon>
        <taxon>Pseudomonadota</taxon>
        <taxon>Alphaproteobacteria</taxon>
        <taxon>Hyphomicrobiales</taxon>
        <taxon>Bartonellaceae</taxon>
        <taxon>Bartonella</taxon>
    </lineage>
</organism>
<gene>
    <name evidence="2" type="ORF">BBC0178_021750</name>
</gene>
<feature type="transmembrane region" description="Helical" evidence="1">
    <location>
        <begin position="173"/>
        <end position="191"/>
    </location>
</feature>
<evidence type="ECO:0000256" key="1">
    <source>
        <dbReference type="SAM" id="Phobius"/>
    </source>
</evidence>
<keyword evidence="1" id="KW-1133">Transmembrane helix</keyword>
<proteinExistence type="predicted"/>
<dbReference type="AlphaFoldDB" id="A0A1U9ME52"/>
<feature type="transmembrane region" description="Helical" evidence="1">
    <location>
        <begin position="26"/>
        <end position="45"/>
    </location>
</feature>
<evidence type="ECO:0000313" key="2">
    <source>
        <dbReference type="EMBL" id="AQT43603.1"/>
    </source>
</evidence>
<dbReference type="EMBL" id="CP015820">
    <property type="protein sequence ID" value="AQT43603.1"/>
    <property type="molecule type" value="Genomic_DNA"/>
</dbReference>
<keyword evidence="3" id="KW-1185">Reference proteome</keyword>
<keyword evidence="1" id="KW-0472">Membrane</keyword>
<feature type="transmembrane region" description="Helical" evidence="1">
    <location>
        <begin position="133"/>
        <end position="152"/>
    </location>
</feature>
<accession>A0A1U9ME52</accession>
<evidence type="ECO:0000313" key="3">
    <source>
        <dbReference type="Proteomes" id="UP000189660"/>
    </source>
</evidence>
<sequence>MKNLSQSFPTRPLKIKRCDYSYLKRGLIYFLLFNVIFLGFCFFWKPHFIEDFKIMDKPEYVQNFTLENNLCRATLLVFRECRTDAKITLGNQSFIKHFSVRFLGLTRNSYPVYIVYQRDNPEKMVLNLEIEHIWQRLFVFFIVLIIAFLIAIKSFADFIQQYRQWRIVGSQRKMMPTIVALTKLFFGYWFYRIHLPDGKIQKRLLKVKRKDPLVFVDQSRGYVLGAIPEGCNFAIVFDQKLDHVDLTEAEKKELMGTIARLAESGEKIMRPMF</sequence>
<protein>
    <submittedName>
        <fullName evidence="2">Uncharacterized protein</fullName>
    </submittedName>
</protein>
<keyword evidence="1" id="KW-0812">Transmembrane</keyword>
<dbReference type="Proteomes" id="UP000189660">
    <property type="component" value="Chromosome"/>
</dbReference>
<reference evidence="2 3" key="1">
    <citation type="submission" date="2016-11" db="EMBL/GenBank/DDBJ databases">
        <title>Comparative genomics of Bartonella apis.</title>
        <authorList>
            <person name="Engel P."/>
        </authorList>
    </citation>
    <scope>NUCLEOTIDE SEQUENCE [LARGE SCALE GENOMIC DNA]</scope>
    <source>
        <strain evidence="2 3">BBC0178</strain>
    </source>
</reference>
<dbReference type="RefSeq" id="WP_078040181.1">
    <property type="nucleotide sequence ID" value="NZ_CP015820.1"/>
</dbReference>